<dbReference type="EMBL" id="LAZR01032452">
    <property type="protein sequence ID" value="KKL50842.1"/>
    <property type="molecule type" value="Genomic_DNA"/>
</dbReference>
<accession>A0A0F9FIC2</accession>
<proteinExistence type="predicted"/>
<organism evidence="1">
    <name type="scientific">marine sediment metagenome</name>
    <dbReference type="NCBI Taxonomy" id="412755"/>
    <lineage>
        <taxon>unclassified sequences</taxon>
        <taxon>metagenomes</taxon>
        <taxon>ecological metagenomes</taxon>
    </lineage>
</organism>
<comment type="caution">
    <text evidence="1">The sequence shown here is derived from an EMBL/GenBank/DDBJ whole genome shotgun (WGS) entry which is preliminary data.</text>
</comment>
<gene>
    <name evidence="1" type="ORF">LCGC14_2301460</name>
</gene>
<name>A0A0F9FIC2_9ZZZZ</name>
<reference evidence="1" key="1">
    <citation type="journal article" date="2015" name="Nature">
        <title>Complex archaea that bridge the gap between prokaryotes and eukaryotes.</title>
        <authorList>
            <person name="Spang A."/>
            <person name="Saw J.H."/>
            <person name="Jorgensen S.L."/>
            <person name="Zaremba-Niedzwiedzka K."/>
            <person name="Martijn J."/>
            <person name="Lind A.E."/>
            <person name="van Eijk R."/>
            <person name="Schleper C."/>
            <person name="Guy L."/>
            <person name="Ettema T.J."/>
        </authorList>
    </citation>
    <scope>NUCLEOTIDE SEQUENCE</scope>
</reference>
<protein>
    <submittedName>
        <fullName evidence="1">Uncharacterized protein</fullName>
    </submittedName>
</protein>
<sequence length="22" mass="2592">MSKPESRRSMSWLEGVRVIEIT</sequence>
<evidence type="ECO:0000313" key="1">
    <source>
        <dbReference type="EMBL" id="KKL50842.1"/>
    </source>
</evidence>
<feature type="non-terminal residue" evidence="1">
    <location>
        <position position="22"/>
    </location>
</feature>
<dbReference type="AlphaFoldDB" id="A0A0F9FIC2"/>